<dbReference type="Proteomes" id="UP000821866">
    <property type="component" value="Chromosome 10"/>
</dbReference>
<gene>
    <name evidence="1" type="ORF">HPB51_000208</name>
</gene>
<comment type="caution">
    <text evidence="1">The sequence shown here is derived from an EMBL/GenBank/DDBJ whole genome shotgun (WGS) entry which is preliminary data.</text>
</comment>
<organism evidence="1 2">
    <name type="scientific">Rhipicephalus microplus</name>
    <name type="common">Cattle tick</name>
    <name type="synonym">Boophilus microplus</name>
    <dbReference type="NCBI Taxonomy" id="6941"/>
    <lineage>
        <taxon>Eukaryota</taxon>
        <taxon>Metazoa</taxon>
        <taxon>Ecdysozoa</taxon>
        <taxon>Arthropoda</taxon>
        <taxon>Chelicerata</taxon>
        <taxon>Arachnida</taxon>
        <taxon>Acari</taxon>
        <taxon>Parasitiformes</taxon>
        <taxon>Ixodida</taxon>
        <taxon>Ixodoidea</taxon>
        <taxon>Ixodidae</taxon>
        <taxon>Rhipicephalinae</taxon>
        <taxon>Rhipicephalus</taxon>
        <taxon>Boophilus</taxon>
    </lineage>
</organism>
<name>A0A9J6EQG7_RHIMP</name>
<sequence>MSPTDGDYLRPSVPRMSYSQTMFLGNEVKLTYSLYMSFNHITVRRASWYNYSKVDGRRIKYVQAMYHLYGASDTPLAQVRDLVADEEKFLRIATYALSNANRVVMKLRMVHLDMLTPNVSSHRWLKYLNKHLHPHHLVPSDNLLLVDMIVTTTISMLFEGYLVLHILHSVHRRGSATQTCWNQLAWGFIDEYSFTNSYTAAVATYGDEEAVARFVPGMCYMITENRFRRRIFLERSVALGGSIFLGSVTAIFEKLRNTTQRLISEATTWIDAEARTEAVAIVSLTHFEPFKVHQQRFRGDLATLSTLAIPWMARGNLGLWSY</sequence>
<keyword evidence="2" id="KW-1185">Reference proteome</keyword>
<dbReference type="AlphaFoldDB" id="A0A9J6EQG7"/>
<evidence type="ECO:0000313" key="2">
    <source>
        <dbReference type="Proteomes" id="UP000821866"/>
    </source>
</evidence>
<proteinExistence type="predicted"/>
<accession>A0A9J6EQG7</accession>
<evidence type="ECO:0000313" key="1">
    <source>
        <dbReference type="EMBL" id="KAH8036397.1"/>
    </source>
</evidence>
<protein>
    <submittedName>
        <fullName evidence="1">Uncharacterized protein</fullName>
    </submittedName>
</protein>
<dbReference type="EMBL" id="JABSTU010000002">
    <property type="protein sequence ID" value="KAH8036397.1"/>
    <property type="molecule type" value="Genomic_DNA"/>
</dbReference>
<reference evidence="1" key="1">
    <citation type="journal article" date="2020" name="Cell">
        <title>Large-Scale Comparative Analyses of Tick Genomes Elucidate Their Genetic Diversity and Vector Capacities.</title>
        <authorList>
            <consortium name="Tick Genome and Microbiome Consortium (TIGMIC)"/>
            <person name="Jia N."/>
            <person name="Wang J."/>
            <person name="Shi W."/>
            <person name="Du L."/>
            <person name="Sun Y."/>
            <person name="Zhan W."/>
            <person name="Jiang J.F."/>
            <person name="Wang Q."/>
            <person name="Zhang B."/>
            <person name="Ji P."/>
            <person name="Bell-Sakyi L."/>
            <person name="Cui X.M."/>
            <person name="Yuan T.T."/>
            <person name="Jiang B.G."/>
            <person name="Yang W.F."/>
            <person name="Lam T.T."/>
            <person name="Chang Q.C."/>
            <person name="Ding S.J."/>
            <person name="Wang X.J."/>
            <person name="Zhu J.G."/>
            <person name="Ruan X.D."/>
            <person name="Zhao L."/>
            <person name="Wei J.T."/>
            <person name="Ye R.Z."/>
            <person name="Que T.C."/>
            <person name="Du C.H."/>
            <person name="Zhou Y.H."/>
            <person name="Cheng J.X."/>
            <person name="Dai P.F."/>
            <person name="Guo W.B."/>
            <person name="Han X.H."/>
            <person name="Huang E.J."/>
            <person name="Li L.F."/>
            <person name="Wei W."/>
            <person name="Gao Y.C."/>
            <person name="Liu J.Z."/>
            <person name="Shao H.Z."/>
            <person name="Wang X."/>
            <person name="Wang C.C."/>
            <person name="Yang T.C."/>
            <person name="Huo Q.B."/>
            <person name="Li W."/>
            <person name="Chen H.Y."/>
            <person name="Chen S.E."/>
            <person name="Zhou L.G."/>
            <person name="Ni X.B."/>
            <person name="Tian J.H."/>
            <person name="Sheng Y."/>
            <person name="Liu T."/>
            <person name="Pan Y.S."/>
            <person name="Xia L.Y."/>
            <person name="Li J."/>
            <person name="Zhao F."/>
            <person name="Cao W.C."/>
        </authorList>
    </citation>
    <scope>NUCLEOTIDE SEQUENCE</scope>
    <source>
        <strain evidence="1">Rmic-2018</strain>
    </source>
</reference>
<reference evidence="1" key="2">
    <citation type="submission" date="2021-09" db="EMBL/GenBank/DDBJ databases">
        <authorList>
            <person name="Jia N."/>
            <person name="Wang J."/>
            <person name="Shi W."/>
            <person name="Du L."/>
            <person name="Sun Y."/>
            <person name="Zhan W."/>
            <person name="Jiang J."/>
            <person name="Wang Q."/>
            <person name="Zhang B."/>
            <person name="Ji P."/>
            <person name="Sakyi L.B."/>
            <person name="Cui X."/>
            <person name="Yuan T."/>
            <person name="Jiang B."/>
            <person name="Yang W."/>
            <person name="Lam T.T.-Y."/>
            <person name="Chang Q."/>
            <person name="Ding S."/>
            <person name="Wang X."/>
            <person name="Zhu J."/>
            <person name="Ruan X."/>
            <person name="Zhao L."/>
            <person name="Wei J."/>
            <person name="Que T."/>
            <person name="Du C."/>
            <person name="Cheng J."/>
            <person name="Dai P."/>
            <person name="Han X."/>
            <person name="Huang E."/>
            <person name="Gao Y."/>
            <person name="Liu J."/>
            <person name="Shao H."/>
            <person name="Ye R."/>
            <person name="Li L."/>
            <person name="Wei W."/>
            <person name="Wang X."/>
            <person name="Wang C."/>
            <person name="Huo Q."/>
            <person name="Li W."/>
            <person name="Guo W."/>
            <person name="Chen H."/>
            <person name="Chen S."/>
            <person name="Zhou L."/>
            <person name="Zhou L."/>
            <person name="Ni X."/>
            <person name="Tian J."/>
            <person name="Zhou Y."/>
            <person name="Sheng Y."/>
            <person name="Liu T."/>
            <person name="Pan Y."/>
            <person name="Xia L."/>
            <person name="Li J."/>
            <person name="Zhao F."/>
            <person name="Cao W."/>
        </authorList>
    </citation>
    <scope>NUCLEOTIDE SEQUENCE</scope>
    <source>
        <strain evidence="1">Rmic-2018</strain>
        <tissue evidence="1">Larvae</tissue>
    </source>
</reference>